<accession>A0A538T294</accession>
<dbReference type="Proteomes" id="UP000317716">
    <property type="component" value="Unassembled WGS sequence"/>
</dbReference>
<protein>
    <submittedName>
        <fullName evidence="1">Uncharacterized protein</fullName>
    </submittedName>
</protein>
<evidence type="ECO:0000313" key="2">
    <source>
        <dbReference type="Proteomes" id="UP000317716"/>
    </source>
</evidence>
<gene>
    <name evidence="1" type="ORF">E6K72_03375</name>
</gene>
<dbReference type="AlphaFoldDB" id="A0A538T294"/>
<proteinExistence type="predicted"/>
<dbReference type="EMBL" id="VBOS01000107">
    <property type="protein sequence ID" value="TMQ57757.1"/>
    <property type="molecule type" value="Genomic_DNA"/>
</dbReference>
<sequence length="60" mass="7077">MMVVVGGDLEDNQRVFRELTRVGTVRSKYAMPYEQDMPIYIGRGLKIPMRELWPIVKMYV</sequence>
<reference evidence="1 2" key="1">
    <citation type="journal article" date="2019" name="Nat. Microbiol.">
        <title>Mediterranean grassland soil C-N compound turnover is dependent on rainfall and depth, and is mediated by genomically divergent microorganisms.</title>
        <authorList>
            <person name="Diamond S."/>
            <person name="Andeer P.F."/>
            <person name="Li Z."/>
            <person name="Crits-Christoph A."/>
            <person name="Burstein D."/>
            <person name="Anantharaman K."/>
            <person name="Lane K.R."/>
            <person name="Thomas B.C."/>
            <person name="Pan C."/>
            <person name="Northen T.R."/>
            <person name="Banfield J.F."/>
        </authorList>
    </citation>
    <scope>NUCLEOTIDE SEQUENCE [LARGE SCALE GENOMIC DNA]</scope>
    <source>
        <strain evidence="1">WS_2</strain>
    </source>
</reference>
<comment type="caution">
    <text evidence="1">The sequence shown here is derived from an EMBL/GenBank/DDBJ whole genome shotgun (WGS) entry which is preliminary data.</text>
</comment>
<organism evidence="1 2">
    <name type="scientific">Eiseniibacteriota bacterium</name>
    <dbReference type="NCBI Taxonomy" id="2212470"/>
    <lineage>
        <taxon>Bacteria</taxon>
        <taxon>Candidatus Eiseniibacteriota</taxon>
    </lineage>
</organism>
<name>A0A538T294_UNCEI</name>
<evidence type="ECO:0000313" key="1">
    <source>
        <dbReference type="EMBL" id="TMQ57757.1"/>
    </source>
</evidence>